<evidence type="ECO:0000256" key="5">
    <source>
        <dbReference type="SAM" id="Phobius"/>
    </source>
</evidence>
<name>A0A412FI65_9FIRM</name>
<protein>
    <submittedName>
        <fullName evidence="7">Sodium:proton antiporter</fullName>
    </submittedName>
</protein>
<gene>
    <name evidence="7" type="ORF">DWY25_16635</name>
</gene>
<dbReference type="GO" id="GO:0015297">
    <property type="term" value="F:antiporter activity"/>
    <property type="evidence" value="ECO:0007669"/>
    <property type="project" value="InterPro"/>
</dbReference>
<feature type="transmembrane region" description="Helical" evidence="5">
    <location>
        <begin position="200"/>
        <end position="224"/>
    </location>
</feature>
<feature type="transmembrane region" description="Helical" evidence="5">
    <location>
        <begin position="377"/>
        <end position="397"/>
    </location>
</feature>
<accession>A0A412FI65</accession>
<feature type="transmembrane region" description="Helical" evidence="5">
    <location>
        <begin position="17"/>
        <end position="35"/>
    </location>
</feature>
<feature type="transmembrane region" description="Helical" evidence="5">
    <location>
        <begin position="317"/>
        <end position="337"/>
    </location>
</feature>
<evidence type="ECO:0000256" key="3">
    <source>
        <dbReference type="ARBA" id="ARBA00022989"/>
    </source>
</evidence>
<feature type="transmembrane region" description="Helical" evidence="5">
    <location>
        <begin position="289"/>
        <end position="311"/>
    </location>
</feature>
<feature type="domain" description="Cation/H+ exchanger transmembrane" evidence="6">
    <location>
        <begin position="23"/>
        <end position="393"/>
    </location>
</feature>
<keyword evidence="8" id="KW-1185">Reference proteome</keyword>
<dbReference type="Proteomes" id="UP000284178">
    <property type="component" value="Unassembled WGS sequence"/>
</dbReference>
<feature type="transmembrane region" description="Helical" evidence="5">
    <location>
        <begin position="167"/>
        <end position="188"/>
    </location>
</feature>
<dbReference type="GO" id="GO:1902600">
    <property type="term" value="P:proton transmembrane transport"/>
    <property type="evidence" value="ECO:0007669"/>
    <property type="project" value="InterPro"/>
</dbReference>
<feature type="transmembrane region" description="Helical" evidence="5">
    <location>
        <begin position="100"/>
        <end position="118"/>
    </location>
</feature>
<evidence type="ECO:0000313" key="7">
    <source>
        <dbReference type="EMBL" id="RGR67847.1"/>
    </source>
</evidence>
<comment type="subcellular location">
    <subcellularLocation>
        <location evidence="1">Membrane</location>
        <topology evidence="1">Multi-pass membrane protein</topology>
    </subcellularLocation>
</comment>
<keyword evidence="4 5" id="KW-0472">Membrane</keyword>
<dbReference type="EMBL" id="QRUP01000030">
    <property type="protein sequence ID" value="RGR67847.1"/>
    <property type="molecule type" value="Genomic_DNA"/>
</dbReference>
<dbReference type="Gene3D" id="1.20.1530.20">
    <property type="match status" value="1"/>
</dbReference>
<dbReference type="InterPro" id="IPR006153">
    <property type="entry name" value="Cation/H_exchanger_TM"/>
</dbReference>
<dbReference type="PANTHER" id="PTHR31102:SF1">
    <property type="entry name" value="CATION_H+ EXCHANGER DOMAIN-CONTAINING PROTEIN"/>
    <property type="match status" value="1"/>
</dbReference>
<keyword evidence="3 5" id="KW-1133">Transmembrane helix</keyword>
<dbReference type="Pfam" id="PF00999">
    <property type="entry name" value="Na_H_Exchanger"/>
    <property type="match status" value="1"/>
</dbReference>
<evidence type="ECO:0000259" key="6">
    <source>
        <dbReference type="Pfam" id="PF00999"/>
    </source>
</evidence>
<feature type="transmembrane region" description="Helical" evidence="5">
    <location>
        <begin position="124"/>
        <end position="146"/>
    </location>
</feature>
<evidence type="ECO:0000256" key="1">
    <source>
        <dbReference type="ARBA" id="ARBA00004141"/>
    </source>
</evidence>
<comment type="caution">
    <text evidence="7">The sequence shown here is derived from an EMBL/GenBank/DDBJ whole genome shotgun (WGS) entry which is preliminary data.</text>
</comment>
<dbReference type="InterPro" id="IPR038770">
    <property type="entry name" value="Na+/solute_symporter_sf"/>
</dbReference>
<keyword evidence="2 5" id="KW-0812">Transmembrane</keyword>
<reference evidence="7 8" key="1">
    <citation type="submission" date="2018-08" db="EMBL/GenBank/DDBJ databases">
        <title>A genome reference for cultivated species of the human gut microbiota.</title>
        <authorList>
            <person name="Zou Y."/>
            <person name="Xue W."/>
            <person name="Luo G."/>
        </authorList>
    </citation>
    <scope>NUCLEOTIDE SEQUENCE [LARGE SCALE GENOMIC DNA]</scope>
    <source>
        <strain evidence="7 8">AF24-29</strain>
    </source>
</reference>
<dbReference type="PANTHER" id="PTHR31102">
    <property type="match status" value="1"/>
</dbReference>
<feature type="transmembrane region" description="Helical" evidence="5">
    <location>
        <begin position="42"/>
        <end position="62"/>
    </location>
</feature>
<feature type="transmembrane region" description="Helical" evidence="5">
    <location>
        <begin position="349"/>
        <end position="371"/>
    </location>
</feature>
<feature type="transmembrane region" description="Helical" evidence="5">
    <location>
        <begin position="254"/>
        <end position="277"/>
    </location>
</feature>
<proteinExistence type="predicted"/>
<sequence>MWIIAGKQEKSKEEKDMLTSLALLFLVGILFSQILEQLRLPGLLGMILTGILLGPYGLNWLSDSLMNIAAELRQLALVLILLRAGLALDLNDLKRVGRPAILLCFVPAAVEILGYVLLGPRLLGLSVVECAVMGAVIAAVSPAVIVPRMLKLMEEKRGTDQSIPQMIMAGASADDVFVIVLFSSFLTLAQGGKMTAASLLPVPVSIITGVLTGALIGLMLCWFFRSVHLRDSIKVLILMSAAFLLLEAETQLKAILPFSGLLAVMAMGIAIYSRYLVLAQRLSQKFSRLWVGAEMMLFVLVGAVVNPAYLFKAGGPLMLLILTALLCRMAAVAVCLIKTPLTRKERLFCMIAYSPKATVQAAIGAVPLSLGLACGELVLSAAVMAILITAPLGALGIDLTYRQWLKKAEPLPAEAES</sequence>
<dbReference type="GO" id="GO:0016020">
    <property type="term" value="C:membrane"/>
    <property type="evidence" value="ECO:0007669"/>
    <property type="project" value="UniProtKB-SubCell"/>
</dbReference>
<evidence type="ECO:0000313" key="8">
    <source>
        <dbReference type="Proteomes" id="UP000284178"/>
    </source>
</evidence>
<organism evidence="7 8">
    <name type="scientific">Holdemania filiformis</name>
    <dbReference type="NCBI Taxonomy" id="61171"/>
    <lineage>
        <taxon>Bacteria</taxon>
        <taxon>Bacillati</taxon>
        <taxon>Bacillota</taxon>
        <taxon>Erysipelotrichia</taxon>
        <taxon>Erysipelotrichales</taxon>
        <taxon>Erysipelotrichaceae</taxon>
        <taxon>Holdemania</taxon>
    </lineage>
</organism>
<dbReference type="AlphaFoldDB" id="A0A412FI65"/>
<evidence type="ECO:0000256" key="4">
    <source>
        <dbReference type="ARBA" id="ARBA00023136"/>
    </source>
</evidence>
<evidence type="ECO:0000256" key="2">
    <source>
        <dbReference type="ARBA" id="ARBA00022692"/>
    </source>
</evidence>
<dbReference type="InterPro" id="IPR051843">
    <property type="entry name" value="CPA1_transporter"/>
</dbReference>
<feature type="transmembrane region" description="Helical" evidence="5">
    <location>
        <begin position="68"/>
        <end position="88"/>
    </location>
</feature>